<evidence type="ECO:0000313" key="2">
    <source>
        <dbReference type="EMBL" id="JAB98893.1"/>
    </source>
</evidence>
<evidence type="ECO:0000256" key="1">
    <source>
        <dbReference type="SAM" id="MobiDB-lite"/>
    </source>
</evidence>
<feature type="region of interest" description="Disordered" evidence="1">
    <location>
        <begin position="354"/>
        <end position="384"/>
    </location>
</feature>
<feature type="region of interest" description="Disordered" evidence="1">
    <location>
        <begin position="530"/>
        <end position="550"/>
    </location>
</feature>
<accession>W8BQ01</accession>
<feature type="region of interest" description="Disordered" evidence="1">
    <location>
        <begin position="1360"/>
        <end position="1386"/>
    </location>
</feature>
<feature type="region of interest" description="Disordered" evidence="1">
    <location>
        <begin position="737"/>
        <end position="762"/>
    </location>
</feature>
<reference evidence="2" key="1">
    <citation type="submission" date="2013-07" db="EMBL/GenBank/DDBJ databases">
        <authorList>
            <person name="Geib S."/>
        </authorList>
    </citation>
    <scope>NUCLEOTIDE SEQUENCE</scope>
</reference>
<protein>
    <recommendedName>
        <fullName evidence="3">Nuclear pore complex protein DDB_G0274915</fullName>
    </recommendedName>
</protein>
<feature type="region of interest" description="Disordered" evidence="1">
    <location>
        <begin position="591"/>
        <end position="612"/>
    </location>
</feature>
<proteinExistence type="evidence at transcript level"/>
<organism evidence="2">
    <name type="scientific">Ceratitis capitata</name>
    <name type="common">Mediterranean fruit fly</name>
    <name type="synonym">Tephritis capitata</name>
    <dbReference type="NCBI Taxonomy" id="7213"/>
    <lineage>
        <taxon>Eukaryota</taxon>
        <taxon>Metazoa</taxon>
        <taxon>Ecdysozoa</taxon>
        <taxon>Arthropoda</taxon>
        <taxon>Hexapoda</taxon>
        <taxon>Insecta</taxon>
        <taxon>Pterygota</taxon>
        <taxon>Neoptera</taxon>
        <taxon>Endopterygota</taxon>
        <taxon>Diptera</taxon>
        <taxon>Brachycera</taxon>
        <taxon>Muscomorpha</taxon>
        <taxon>Tephritoidea</taxon>
        <taxon>Tephritidae</taxon>
        <taxon>Ceratitis</taxon>
        <taxon>Ceratitis</taxon>
    </lineage>
</organism>
<feature type="compositionally biased region" description="Polar residues" evidence="1">
    <location>
        <begin position="594"/>
        <end position="610"/>
    </location>
</feature>
<feature type="compositionally biased region" description="Basic residues" evidence="1">
    <location>
        <begin position="1377"/>
        <end position="1386"/>
    </location>
</feature>
<dbReference type="EMBL" id="GAMC01007662">
    <property type="protein sequence ID" value="JAB98893.1"/>
    <property type="molecule type" value="mRNA"/>
</dbReference>
<feature type="compositionally biased region" description="Polar residues" evidence="1">
    <location>
        <begin position="355"/>
        <end position="370"/>
    </location>
</feature>
<dbReference type="OrthoDB" id="7765355at2759"/>
<feature type="region of interest" description="Disordered" evidence="1">
    <location>
        <begin position="38"/>
        <end position="61"/>
    </location>
</feature>
<evidence type="ECO:0008006" key="3">
    <source>
        <dbReference type="Google" id="ProtNLM"/>
    </source>
</evidence>
<name>W8BQ01_CERCA</name>
<sequence length="1386" mass="143608">MDRNGVMDRRFSLNMTQLPNPIAESTCLNINGTSVSVGGGNKSDESRFRWGGTPISPKHRSNSSICLNAISMHKNKTTANSPQRSRMDLSKIDPRTYADVRSRGLVSRIVQYHENGARLNRSMSAGNLYNKSGQSSLTQLQKSDLPYRATQQNVSMTRMAPTKKPTFYGNTLSSLLRSNSVISVQKSDEEISCENRPILHPPPTENDLAPTRSVLDVLKEISRKRINSDDSEPIHDANKKYCSRDCSDAPYDPSAAPMATRNMGIHGMVPPMASPVQSYKRQREHILPPQQYPINYSQNMNSVSGATNYPTARPPLQAQYSPEQIAKKRLCSYNNDITSSLSSSLIHANKRKFYEQQQRSTIQRSPTNATEDYETQKSKIHRQQSDLRFQQMQHSLSCNSPITPIPATPLSQNNNMPPVPSSTQNATEEIVDITTSAKRSDLETGKYTIKPKVTLFNRNYNESTSLNNVNDNNKTVLKNSVDQDYGECADIQFVKPKKSSAIVNKKNPLIERTQKSKLAMMLSGLRGEIYQGENGDDEVDKSSDKDSGKTTTQITVLTATDKQTSKVVSTSASTATTITTTTPASFAMKMPDKSVTSTTSDPRQVLSKSDNTSAVTSISVAATSNSSMPGSSTTSTVTTMSSPLSGFKLTASTANTSITTNTTTSKIPVVTPAKSTSPLVGLKLTPQKPEINFGMTGNSTAPTFNFSAITTTSAPAIDSKAVTSTTSALPQLHGFSFNTTTKSSTSPPASTNTSLTTAAQPTTTERVGGFKFGINQQSGVSLAATTAAATSSFGGFANSTTPTSNSKSSETLKPLLAFGSNPPSTTAAVLKPTVNFGSSTTTTTASGFNAVTSGAFIFAGVTNNSPKPSVPLTDTQVTASTAQSANTFGSIVTSSELTMPTLGSAPNITLSNSSLAAKPSFSFGGSAVATSNAGAPISTNLFAFGGQKSTATTITTTTSTVVAPFSFGSTTQTPVAVPSTAATQNATANKAIFSFGGDNKGAAKSLEGASSTSTAGGNLFSFGGVPANNDNKLFGNTLAPSNNTQTIAPTPVQSNTFTFGSVTGQGTVPAFGGMSAAPSAPGFGAPTTTSVTPFAFGGGTNMTNLMAAPTVAPASNTTSGGFNFGTAATGTVPVNNATSTNIFGAAAASIPNNAASSMSKPAFNFGGTSSDTAKSIFGGSGTTSATNNSSSSSAFGALSNAANNQTTKTFSFGGNTNSSSINTTSNSFGATTNKPSTTGFSFASGAMGNKPTATVGAQSSSSTPFAFGGSANTNQSASSTATPFGFGGSTSGAPANKTFSFGSNSNVTAVQTPNPNSIFGGGLQNATNAQQGTAAPFNFSAGATATLTASSSTANIFASPTPANGVGGGAATDRPIRRATRRLQKT</sequence>
<reference evidence="2" key="2">
    <citation type="journal article" date="2014" name="BMC Genomics">
        <title>A genomic perspective to assessing quality of mass-reared SIT flies used in Mediterranean fruit fly (Ceratitis capitata) eradication in California.</title>
        <authorList>
            <person name="Calla B."/>
            <person name="Hall B."/>
            <person name="Hou S."/>
            <person name="Geib S.M."/>
        </authorList>
    </citation>
    <scope>NUCLEOTIDE SEQUENCE</scope>
</reference>